<evidence type="ECO:0000256" key="3">
    <source>
        <dbReference type="ARBA" id="ARBA00022840"/>
    </source>
</evidence>
<keyword evidence="3" id="KW-0067">ATP-binding</keyword>
<evidence type="ECO:0000313" key="6">
    <source>
        <dbReference type="Proteomes" id="UP001170481"/>
    </source>
</evidence>
<dbReference type="Proteomes" id="UP001170481">
    <property type="component" value="Unassembled WGS sequence"/>
</dbReference>
<protein>
    <submittedName>
        <fullName evidence="5">Allophanate hydrolase subunit 1</fullName>
    </submittedName>
</protein>
<evidence type="ECO:0000256" key="2">
    <source>
        <dbReference type="ARBA" id="ARBA00022801"/>
    </source>
</evidence>
<gene>
    <name evidence="5" type="ORF">Q4535_12145</name>
</gene>
<dbReference type="PANTHER" id="PTHR34698">
    <property type="entry name" value="5-OXOPROLINASE SUBUNIT B"/>
    <property type="match status" value="1"/>
</dbReference>
<reference evidence="5" key="1">
    <citation type="submission" date="2023-07" db="EMBL/GenBank/DDBJ databases">
        <title>Genome content predicts the carbon catabolic preferences of heterotrophic bacteria.</title>
        <authorList>
            <person name="Gralka M."/>
        </authorList>
    </citation>
    <scope>NUCLEOTIDE SEQUENCE</scope>
    <source>
        <strain evidence="5">C2R13</strain>
    </source>
</reference>
<proteinExistence type="predicted"/>
<dbReference type="Gene3D" id="3.30.1360.40">
    <property type="match status" value="1"/>
</dbReference>
<keyword evidence="1" id="KW-0547">Nucleotide-binding</keyword>
<comment type="caution">
    <text evidence="5">The sequence shown here is derived from an EMBL/GenBank/DDBJ whole genome shotgun (WGS) entry which is preliminary data.</text>
</comment>
<evidence type="ECO:0000259" key="4">
    <source>
        <dbReference type="SMART" id="SM00796"/>
    </source>
</evidence>
<evidence type="ECO:0000313" key="5">
    <source>
        <dbReference type="EMBL" id="MDO6672867.1"/>
    </source>
</evidence>
<dbReference type="GO" id="GO:0005524">
    <property type="term" value="F:ATP binding"/>
    <property type="evidence" value="ECO:0007669"/>
    <property type="project" value="UniProtKB-KW"/>
</dbReference>
<dbReference type="InterPro" id="IPR010016">
    <property type="entry name" value="PxpB"/>
</dbReference>
<dbReference type="PANTHER" id="PTHR34698:SF2">
    <property type="entry name" value="5-OXOPROLINASE SUBUNIT B"/>
    <property type="match status" value="1"/>
</dbReference>
<accession>A0AAP4U0L7</accession>
<keyword evidence="2 5" id="KW-0378">Hydrolase</keyword>
<dbReference type="EMBL" id="JAUORK010000016">
    <property type="protein sequence ID" value="MDO6672867.1"/>
    <property type="molecule type" value="Genomic_DNA"/>
</dbReference>
<dbReference type="InterPro" id="IPR003833">
    <property type="entry name" value="CT_C_D"/>
</dbReference>
<evidence type="ECO:0000256" key="1">
    <source>
        <dbReference type="ARBA" id="ARBA00022741"/>
    </source>
</evidence>
<organism evidence="5 6">
    <name type="scientific">Cobetia amphilecti</name>
    <dbReference type="NCBI Taxonomy" id="1055104"/>
    <lineage>
        <taxon>Bacteria</taxon>
        <taxon>Pseudomonadati</taxon>
        <taxon>Pseudomonadota</taxon>
        <taxon>Gammaproteobacteria</taxon>
        <taxon>Oceanospirillales</taxon>
        <taxon>Halomonadaceae</taxon>
        <taxon>Cobetia</taxon>
    </lineage>
</organism>
<dbReference type="Gene3D" id="2.40.100.10">
    <property type="entry name" value="Cyclophilin-like"/>
    <property type="match status" value="1"/>
</dbReference>
<name>A0AAP4U0L7_9GAMM</name>
<dbReference type="Pfam" id="PF02682">
    <property type="entry name" value="CT_C_D"/>
    <property type="match status" value="1"/>
</dbReference>
<sequence length="248" mass="26730">MAGAHSHGRGTSPQLRLETVGMDSLIIRLFDRIEESNMAWVLAADSALREAFGAALVDLVPSYTTLLLHYDVTALEEGEARARIQAALADLAPGSGQQGQLHEVPVWYDDSVGPELAPIAARLGISVEALIERHGAHDYCVFALGFAPGFAFMGVLEEALTTPRLKTPRQKIAPGSVGIADRQAAIYPSRSPGGWNILGRTPITLFGRNEAGEPSSRFMPGDRVRFVSVSREEFVRLGGDVTPLEERA</sequence>
<feature type="domain" description="Carboxyltransferase" evidence="4">
    <location>
        <begin position="15"/>
        <end position="218"/>
    </location>
</feature>
<dbReference type="SMART" id="SM00796">
    <property type="entry name" value="AHS1"/>
    <property type="match status" value="1"/>
</dbReference>
<dbReference type="SUPFAM" id="SSF50891">
    <property type="entry name" value="Cyclophilin-like"/>
    <property type="match status" value="1"/>
</dbReference>
<dbReference type="RefSeq" id="WP_303594456.1">
    <property type="nucleotide sequence ID" value="NZ_JAUORK010000016.1"/>
</dbReference>
<dbReference type="SUPFAM" id="SSF160467">
    <property type="entry name" value="PH0987 N-terminal domain-like"/>
    <property type="match status" value="1"/>
</dbReference>
<dbReference type="InterPro" id="IPR029000">
    <property type="entry name" value="Cyclophilin-like_dom_sf"/>
</dbReference>
<dbReference type="GO" id="GO:0016787">
    <property type="term" value="F:hydrolase activity"/>
    <property type="evidence" value="ECO:0007669"/>
    <property type="project" value="UniProtKB-KW"/>
</dbReference>
<dbReference type="AlphaFoldDB" id="A0AAP4U0L7"/>